<feature type="domain" description="Zinc finger DksA/TraR C4-type" evidence="5">
    <location>
        <begin position="32"/>
        <end position="65"/>
    </location>
</feature>
<evidence type="ECO:0000256" key="3">
    <source>
        <dbReference type="ARBA" id="ARBA00022833"/>
    </source>
</evidence>
<dbReference type="Gene3D" id="1.20.120.910">
    <property type="entry name" value="DksA, coiled-coil domain"/>
    <property type="match status" value="1"/>
</dbReference>
<evidence type="ECO:0000313" key="7">
    <source>
        <dbReference type="Proteomes" id="UP000542695"/>
    </source>
</evidence>
<evidence type="ECO:0000256" key="1">
    <source>
        <dbReference type="ARBA" id="ARBA00022723"/>
    </source>
</evidence>
<dbReference type="AlphaFoldDB" id="A0A7Y8D3F9"/>
<reference evidence="6 7" key="1">
    <citation type="submission" date="2020-04" db="EMBL/GenBank/DDBJ databases">
        <title>Molecular characterization of pseudomonads from Agaricus bisporus reveal novel blotch 2 pathogens in Western Europe.</title>
        <authorList>
            <person name="Taparia T."/>
            <person name="Krijger M."/>
            <person name="Haynes E."/>
            <person name="Elpinstone J.G."/>
            <person name="Noble R."/>
            <person name="Van Der Wolf J."/>
        </authorList>
    </citation>
    <scope>NUCLEOTIDE SEQUENCE [LARGE SCALE GENOMIC DNA]</scope>
    <source>
        <strain evidence="6 7">P7765</strain>
    </source>
</reference>
<evidence type="ECO:0000256" key="4">
    <source>
        <dbReference type="PROSITE-ProRule" id="PRU00510"/>
    </source>
</evidence>
<dbReference type="EMBL" id="JACARV010000066">
    <property type="protein sequence ID" value="NWC82624.1"/>
    <property type="molecule type" value="Genomic_DNA"/>
</dbReference>
<dbReference type="SUPFAM" id="SSF57716">
    <property type="entry name" value="Glucocorticoid receptor-like (DNA-binding domain)"/>
    <property type="match status" value="1"/>
</dbReference>
<name>A0A7Y8D3F9_PSEPU</name>
<keyword evidence="3" id="KW-0862">Zinc</keyword>
<dbReference type="InterPro" id="IPR000962">
    <property type="entry name" value="Znf_DskA_TraR"/>
</dbReference>
<evidence type="ECO:0000259" key="5">
    <source>
        <dbReference type="Pfam" id="PF01258"/>
    </source>
</evidence>
<comment type="caution">
    <text evidence="6">The sequence shown here is derived from an EMBL/GenBank/DDBJ whole genome shotgun (WGS) entry which is preliminary data.</text>
</comment>
<dbReference type="RefSeq" id="WP_041167290.1">
    <property type="nucleotide sequence ID" value="NZ_JACARV010000066.1"/>
</dbReference>
<accession>A0A7Y8D3F9</accession>
<gene>
    <name evidence="6" type="ORF">HX798_20375</name>
</gene>
<keyword evidence="2" id="KW-0863">Zinc-finger</keyword>
<dbReference type="Pfam" id="PF01258">
    <property type="entry name" value="zf-dskA_traR"/>
    <property type="match status" value="1"/>
</dbReference>
<evidence type="ECO:0000313" key="6">
    <source>
        <dbReference type="EMBL" id="NWC82624.1"/>
    </source>
</evidence>
<dbReference type="PANTHER" id="PTHR38777:SF1">
    <property type="entry name" value="DNAK SUPPRESSOR PROTEIN"/>
    <property type="match status" value="1"/>
</dbReference>
<organism evidence="6 7">
    <name type="scientific">Pseudomonas putida</name>
    <name type="common">Arthrobacter siderocapsulatus</name>
    <dbReference type="NCBI Taxonomy" id="303"/>
    <lineage>
        <taxon>Bacteria</taxon>
        <taxon>Pseudomonadati</taxon>
        <taxon>Pseudomonadota</taxon>
        <taxon>Gammaproteobacteria</taxon>
        <taxon>Pseudomonadales</taxon>
        <taxon>Pseudomonadaceae</taxon>
        <taxon>Pseudomonas</taxon>
    </lineage>
</organism>
<dbReference type="PANTHER" id="PTHR38777">
    <property type="entry name" value="FELS-2 PROPHAGE PROTEIN"/>
    <property type="match status" value="1"/>
</dbReference>
<dbReference type="GO" id="GO:1900378">
    <property type="term" value="P:positive regulation of secondary metabolite biosynthetic process"/>
    <property type="evidence" value="ECO:0007669"/>
    <property type="project" value="TreeGrafter"/>
</dbReference>
<feature type="zinc finger region" description="dksA C4-type" evidence="4">
    <location>
        <begin position="35"/>
        <end position="59"/>
    </location>
</feature>
<dbReference type="PROSITE" id="PS51128">
    <property type="entry name" value="ZF_DKSA_2"/>
    <property type="match status" value="1"/>
</dbReference>
<dbReference type="InterPro" id="IPR012783">
    <property type="entry name" value="Znf_C4_TraR"/>
</dbReference>
<sequence>MADVIDVANDQADYHLQVALQRRLRPVTKPSAQFCEDCGEPIPVKRQQLVAGCETCTSCQELRERRR</sequence>
<dbReference type="GO" id="GO:0008270">
    <property type="term" value="F:zinc ion binding"/>
    <property type="evidence" value="ECO:0007669"/>
    <property type="project" value="UniProtKB-KW"/>
</dbReference>
<evidence type="ECO:0000256" key="2">
    <source>
        <dbReference type="ARBA" id="ARBA00022771"/>
    </source>
</evidence>
<proteinExistence type="predicted"/>
<dbReference type="Proteomes" id="UP000542695">
    <property type="component" value="Unassembled WGS sequence"/>
</dbReference>
<dbReference type="NCBIfam" id="TIGR02419">
    <property type="entry name" value="C4_traR_proteo"/>
    <property type="match status" value="1"/>
</dbReference>
<keyword evidence="1" id="KW-0479">Metal-binding</keyword>
<protein>
    <submittedName>
        <fullName evidence="6">TraR/DksA C4-type zinc finger protein</fullName>
    </submittedName>
</protein>